<organism evidence="2 3">
    <name type="scientific">Halorubrum trapanicum</name>
    <dbReference type="NCBI Taxonomy" id="29284"/>
    <lineage>
        <taxon>Archaea</taxon>
        <taxon>Methanobacteriati</taxon>
        <taxon>Methanobacteriota</taxon>
        <taxon>Stenosarchaea group</taxon>
        <taxon>Halobacteria</taxon>
        <taxon>Halobacteriales</taxon>
        <taxon>Haloferacaceae</taxon>
        <taxon>Halorubrum</taxon>
    </lineage>
</organism>
<keyword evidence="3" id="KW-1185">Reference proteome</keyword>
<dbReference type="AlphaFoldDB" id="A0A8J7UNK7"/>
<sequence>MCAVAAASYAVSSVRGLVTVDRVLTAALLVGVVVFALASRRPSRFE</sequence>
<evidence type="ECO:0000313" key="2">
    <source>
        <dbReference type="EMBL" id="MBP1900428.1"/>
    </source>
</evidence>
<keyword evidence="1" id="KW-1133">Transmembrane helix</keyword>
<proteinExistence type="predicted"/>
<keyword evidence="1" id="KW-0812">Transmembrane</keyword>
<feature type="transmembrane region" description="Helical" evidence="1">
    <location>
        <begin position="23"/>
        <end position="39"/>
    </location>
</feature>
<dbReference type="RefSeq" id="WP_245203107.1">
    <property type="nucleotide sequence ID" value="NZ_BAAADX010000003.1"/>
</dbReference>
<gene>
    <name evidence="2" type="ORF">J2744_000080</name>
</gene>
<comment type="caution">
    <text evidence="2">The sequence shown here is derived from an EMBL/GenBank/DDBJ whole genome shotgun (WGS) entry which is preliminary data.</text>
</comment>
<accession>A0A8J7UNK7</accession>
<name>A0A8J7UNK7_9EURY</name>
<reference evidence="2 3" key="1">
    <citation type="submission" date="2021-03" db="EMBL/GenBank/DDBJ databases">
        <title>Genomic Encyclopedia of Type Strains, Phase IV (KMG-IV): sequencing the most valuable type-strain genomes for metagenomic binning, comparative biology and taxonomic classification.</title>
        <authorList>
            <person name="Goeker M."/>
        </authorList>
    </citation>
    <scope>NUCLEOTIDE SEQUENCE [LARGE SCALE GENOMIC DNA]</scope>
    <source>
        <strain evidence="2 3">DSM 12287</strain>
    </source>
</reference>
<keyword evidence="1" id="KW-0472">Membrane</keyword>
<evidence type="ECO:0000256" key="1">
    <source>
        <dbReference type="SAM" id="Phobius"/>
    </source>
</evidence>
<dbReference type="EMBL" id="JAGGKE010000001">
    <property type="protein sequence ID" value="MBP1900428.1"/>
    <property type="molecule type" value="Genomic_DNA"/>
</dbReference>
<evidence type="ECO:0000313" key="3">
    <source>
        <dbReference type="Proteomes" id="UP000770586"/>
    </source>
</evidence>
<protein>
    <submittedName>
        <fullName evidence="2">Uncharacterized protein</fullName>
    </submittedName>
</protein>
<dbReference type="Proteomes" id="UP000770586">
    <property type="component" value="Unassembled WGS sequence"/>
</dbReference>